<keyword evidence="3" id="KW-0067">ATP-binding</keyword>
<accession>T1B812</accession>
<dbReference type="PANTHER" id="PTHR42780">
    <property type="entry name" value="SOLEUCYL-TRNA SYNTHETASE"/>
    <property type="match status" value="1"/>
</dbReference>
<dbReference type="SUPFAM" id="SSF52374">
    <property type="entry name" value="Nucleotidylyl transferase"/>
    <property type="match status" value="1"/>
</dbReference>
<dbReference type="Pfam" id="PF00133">
    <property type="entry name" value="tRNA-synt_1"/>
    <property type="match status" value="1"/>
</dbReference>
<organism evidence="7">
    <name type="scientific">mine drainage metagenome</name>
    <dbReference type="NCBI Taxonomy" id="410659"/>
    <lineage>
        <taxon>unclassified sequences</taxon>
        <taxon>metagenomes</taxon>
        <taxon>ecological metagenomes</taxon>
    </lineage>
</organism>
<dbReference type="Gene3D" id="3.40.50.620">
    <property type="entry name" value="HUPs"/>
    <property type="match status" value="1"/>
</dbReference>
<protein>
    <submittedName>
        <fullName evidence="7">Isoleucyl-tRNA synthetase</fullName>
    </submittedName>
</protein>
<reference evidence="7" key="1">
    <citation type="submission" date="2013-08" db="EMBL/GenBank/DDBJ databases">
        <authorList>
            <person name="Mendez C."/>
            <person name="Richter M."/>
            <person name="Ferrer M."/>
            <person name="Sanchez J."/>
        </authorList>
    </citation>
    <scope>NUCLEOTIDE SEQUENCE</scope>
</reference>
<proteinExistence type="predicted"/>
<name>T1B812_9ZZZZ</name>
<comment type="caution">
    <text evidence="7">The sequence shown here is derived from an EMBL/GenBank/DDBJ whole genome shotgun (WGS) entry which is preliminary data.</text>
</comment>
<feature type="domain" description="Aminoacyl-tRNA synthetase class Ia" evidence="6">
    <location>
        <begin position="20"/>
        <end position="136"/>
    </location>
</feature>
<keyword evidence="2" id="KW-0547">Nucleotide-binding</keyword>
<evidence type="ECO:0000256" key="4">
    <source>
        <dbReference type="ARBA" id="ARBA00022917"/>
    </source>
</evidence>
<reference evidence="7" key="2">
    <citation type="journal article" date="2014" name="ISME J.">
        <title>Microbial stratification in low pH oxic and suboxic macroscopic growths along an acid mine drainage.</title>
        <authorList>
            <person name="Mendez-Garcia C."/>
            <person name="Mesa V."/>
            <person name="Sprenger R.R."/>
            <person name="Richter M."/>
            <person name="Diez M.S."/>
            <person name="Solano J."/>
            <person name="Bargiela R."/>
            <person name="Golyshina O.V."/>
            <person name="Manteca A."/>
            <person name="Ramos J.L."/>
            <person name="Gallego J.R."/>
            <person name="Llorente I."/>
            <person name="Martins Dos Santos V.A."/>
            <person name="Jensen O.N."/>
            <person name="Pelaez A.I."/>
            <person name="Sanchez J."/>
            <person name="Ferrer M."/>
        </authorList>
    </citation>
    <scope>NUCLEOTIDE SEQUENCE</scope>
</reference>
<dbReference type="InterPro" id="IPR002300">
    <property type="entry name" value="aa-tRNA-synth_Ia"/>
</dbReference>
<evidence type="ECO:0000256" key="2">
    <source>
        <dbReference type="ARBA" id="ARBA00022741"/>
    </source>
</evidence>
<evidence type="ECO:0000256" key="3">
    <source>
        <dbReference type="ARBA" id="ARBA00022840"/>
    </source>
</evidence>
<dbReference type="GO" id="GO:0006428">
    <property type="term" value="P:isoleucyl-tRNA aminoacylation"/>
    <property type="evidence" value="ECO:0007669"/>
    <property type="project" value="TreeGrafter"/>
</dbReference>
<dbReference type="EMBL" id="AUZX01010123">
    <property type="protein sequence ID" value="EQD49139.1"/>
    <property type="molecule type" value="Genomic_DNA"/>
</dbReference>
<evidence type="ECO:0000256" key="5">
    <source>
        <dbReference type="ARBA" id="ARBA00023146"/>
    </source>
</evidence>
<keyword evidence="5 7" id="KW-0030">Aminoacyl-tRNA synthetase</keyword>
<dbReference type="InterPro" id="IPR023586">
    <property type="entry name" value="Ile-tRNA-ligase_type2"/>
</dbReference>
<dbReference type="GO" id="GO:0005524">
    <property type="term" value="F:ATP binding"/>
    <property type="evidence" value="ECO:0007669"/>
    <property type="project" value="UniProtKB-KW"/>
</dbReference>
<dbReference type="GO" id="GO:0004822">
    <property type="term" value="F:isoleucine-tRNA ligase activity"/>
    <property type="evidence" value="ECO:0007669"/>
    <property type="project" value="InterPro"/>
</dbReference>
<keyword evidence="1" id="KW-0436">Ligase</keyword>
<dbReference type="AlphaFoldDB" id="T1B812"/>
<dbReference type="PANTHER" id="PTHR42780:SF1">
    <property type="entry name" value="ISOLEUCINE--TRNA LIGASE, CYTOPLASMIC"/>
    <property type="match status" value="1"/>
</dbReference>
<dbReference type="InterPro" id="IPR014729">
    <property type="entry name" value="Rossmann-like_a/b/a_fold"/>
</dbReference>
<sequence length="140" mass="16516">MPTFEPLPAHVSFPELEERVLAFWEREHIFEQGLEERRDANPFVFYEGPPTANGLPGVHHILARSFKDCFLRYQQMLGRRVERRGGWDTHGLPVELEVERSLKLRSKQEIEEFGVGEFNQLCRASVMEYIDEWERLTGRI</sequence>
<evidence type="ECO:0000256" key="1">
    <source>
        <dbReference type="ARBA" id="ARBA00022598"/>
    </source>
</evidence>
<gene>
    <name evidence="7" type="ORF">B1A_13805</name>
</gene>
<feature type="non-terminal residue" evidence="7">
    <location>
        <position position="140"/>
    </location>
</feature>
<keyword evidence="4" id="KW-0648">Protein biosynthesis</keyword>
<evidence type="ECO:0000313" key="7">
    <source>
        <dbReference type="EMBL" id="EQD49139.1"/>
    </source>
</evidence>
<evidence type="ECO:0000259" key="6">
    <source>
        <dbReference type="Pfam" id="PF00133"/>
    </source>
</evidence>